<protein>
    <submittedName>
        <fullName evidence="2">Uncharacterized protein</fullName>
    </submittedName>
</protein>
<evidence type="ECO:0000313" key="3">
    <source>
        <dbReference type="Proteomes" id="UP000178230"/>
    </source>
</evidence>
<accession>A0A1F5YHT9</accession>
<feature type="transmembrane region" description="Helical" evidence="1">
    <location>
        <begin position="6"/>
        <end position="29"/>
    </location>
</feature>
<dbReference type="AlphaFoldDB" id="A0A1F5YHT9"/>
<organism evidence="2 3">
    <name type="scientific">Candidatus Gottesmanbacteria bacterium RBG_13_37_7</name>
    <dbReference type="NCBI Taxonomy" id="1798369"/>
    <lineage>
        <taxon>Bacteria</taxon>
        <taxon>Candidatus Gottesmaniibacteriota</taxon>
    </lineage>
</organism>
<keyword evidence="1" id="KW-0472">Membrane</keyword>
<sequence>MFVGDPGAIVGVTVIELVGVGVTIGLAGFTCQLVRPAAKTITNNIQNKFSIWSKYIIKDEDRLLKGYLRAS</sequence>
<name>A0A1F5YHT9_9BACT</name>
<reference evidence="2 3" key="1">
    <citation type="journal article" date="2016" name="Nat. Commun.">
        <title>Thousands of microbial genomes shed light on interconnected biogeochemical processes in an aquifer system.</title>
        <authorList>
            <person name="Anantharaman K."/>
            <person name="Brown C.T."/>
            <person name="Hug L.A."/>
            <person name="Sharon I."/>
            <person name="Castelle C.J."/>
            <person name="Probst A.J."/>
            <person name="Thomas B.C."/>
            <person name="Singh A."/>
            <person name="Wilkins M.J."/>
            <person name="Karaoz U."/>
            <person name="Brodie E.L."/>
            <person name="Williams K.H."/>
            <person name="Hubbard S.S."/>
            <person name="Banfield J.F."/>
        </authorList>
    </citation>
    <scope>NUCLEOTIDE SEQUENCE [LARGE SCALE GENOMIC DNA]</scope>
</reference>
<evidence type="ECO:0000313" key="2">
    <source>
        <dbReference type="EMBL" id="OGF99729.1"/>
    </source>
</evidence>
<keyword evidence="1" id="KW-0812">Transmembrane</keyword>
<evidence type="ECO:0000256" key="1">
    <source>
        <dbReference type="SAM" id="Phobius"/>
    </source>
</evidence>
<dbReference type="EMBL" id="MFIY01000043">
    <property type="protein sequence ID" value="OGF99729.1"/>
    <property type="molecule type" value="Genomic_DNA"/>
</dbReference>
<dbReference type="Proteomes" id="UP000178230">
    <property type="component" value="Unassembled WGS sequence"/>
</dbReference>
<keyword evidence="1" id="KW-1133">Transmembrane helix</keyword>
<gene>
    <name evidence="2" type="ORF">A2Y99_02045</name>
</gene>
<proteinExistence type="predicted"/>
<comment type="caution">
    <text evidence="2">The sequence shown here is derived from an EMBL/GenBank/DDBJ whole genome shotgun (WGS) entry which is preliminary data.</text>
</comment>